<dbReference type="AlphaFoldDB" id="A0A8K0UR36"/>
<gene>
    <name evidence="1" type="ORF">BXZ70DRAFT_98198</name>
</gene>
<reference evidence="1" key="1">
    <citation type="journal article" date="2021" name="New Phytol.">
        <title>Evolutionary innovations through gain and loss of genes in the ectomycorrhizal Boletales.</title>
        <authorList>
            <person name="Wu G."/>
            <person name="Miyauchi S."/>
            <person name="Morin E."/>
            <person name="Kuo A."/>
            <person name="Drula E."/>
            <person name="Varga T."/>
            <person name="Kohler A."/>
            <person name="Feng B."/>
            <person name="Cao Y."/>
            <person name="Lipzen A."/>
            <person name="Daum C."/>
            <person name="Hundley H."/>
            <person name="Pangilinan J."/>
            <person name="Johnson J."/>
            <person name="Barry K."/>
            <person name="LaButti K."/>
            <person name="Ng V."/>
            <person name="Ahrendt S."/>
            <person name="Min B."/>
            <person name="Choi I.G."/>
            <person name="Park H."/>
            <person name="Plett J.M."/>
            <person name="Magnuson J."/>
            <person name="Spatafora J.W."/>
            <person name="Nagy L.G."/>
            <person name="Henrissat B."/>
            <person name="Grigoriev I.V."/>
            <person name="Yang Z.L."/>
            <person name="Xu J."/>
            <person name="Martin F.M."/>
        </authorList>
    </citation>
    <scope>NUCLEOTIDE SEQUENCE</scope>
    <source>
        <strain evidence="1">KKN 215</strain>
    </source>
</reference>
<dbReference type="Proteomes" id="UP000813824">
    <property type="component" value="Unassembled WGS sequence"/>
</dbReference>
<accession>A0A8K0UR36</accession>
<proteinExistence type="predicted"/>
<keyword evidence="2" id="KW-1185">Reference proteome</keyword>
<organism evidence="1 2">
    <name type="scientific">Cristinia sonorae</name>
    <dbReference type="NCBI Taxonomy" id="1940300"/>
    <lineage>
        <taxon>Eukaryota</taxon>
        <taxon>Fungi</taxon>
        <taxon>Dikarya</taxon>
        <taxon>Basidiomycota</taxon>
        <taxon>Agaricomycotina</taxon>
        <taxon>Agaricomycetes</taxon>
        <taxon>Agaricomycetidae</taxon>
        <taxon>Agaricales</taxon>
        <taxon>Pleurotineae</taxon>
        <taxon>Stephanosporaceae</taxon>
        <taxon>Cristinia</taxon>
    </lineage>
</organism>
<dbReference type="OrthoDB" id="107110at2759"/>
<name>A0A8K0UR36_9AGAR</name>
<comment type="caution">
    <text evidence="1">The sequence shown here is derived from an EMBL/GenBank/DDBJ whole genome shotgun (WGS) entry which is preliminary data.</text>
</comment>
<dbReference type="EMBL" id="JAEVFJ010000012">
    <property type="protein sequence ID" value="KAH8101501.1"/>
    <property type="molecule type" value="Genomic_DNA"/>
</dbReference>
<evidence type="ECO:0000313" key="1">
    <source>
        <dbReference type="EMBL" id="KAH8101501.1"/>
    </source>
</evidence>
<sequence>MTDARRTLASAWTRTQCTRQRRSRGAHSCPETQTAVHCILATLVGAIMPDVVVWYAYSCIVQCVHAQPVIDGFLVYYSGSLDLPFNRNNLRMLPWQTKYRQKAAPLSLVSQLAPPGIADEALKTIQIRSGSSVYSQMVTTQCYPSDIDSTPQTKKKRHQWPPYNVSSASRVVISIRGCSASVYPGLKIFGCEAKVKELLLPTKGPEDPCAEINRANISAQRRLFSSAVAD</sequence>
<protein>
    <submittedName>
        <fullName evidence="1">Uncharacterized protein</fullName>
    </submittedName>
</protein>
<evidence type="ECO:0000313" key="2">
    <source>
        <dbReference type="Proteomes" id="UP000813824"/>
    </source>
</evidence>